<organism evidence="1">
    <name type="scientific">Rhizophora mucronata</name>
    <name type="common">Asiatic mangrove</name>
    <dbReference type="NCBI Taxonomy" id="61149"/>
    <lineage>
        <taxon>Eukaryota</taxon>
        <taxon>Viridiplantae</taxon>
        <taxon>Streptophyta</taxon>
        <taxon>Embryophyta</taxon>
        <taxon>Tracheophyta</taxon>
        <taxon>Spermatophyta</taxon>
        <taxon>Magnoliopsida</taxon>
        <taxon>eudicotyledons</taxon>
        <taxon>Gunneridae</taxon>
        <taxon>Pentapetalae</taxon>
        <taxon>rosids</taxon>
        <taxon>fabids</taxon>
        <taxon>Malpighiales</taxon>
        <taxon>Rhizophoraceae</taxon>
        <taxon>Rhizophora</taxon>
    </lineage>
</organism>
<dbReference type="AlphaFoldDB" id="A0A2P2MY36"/>
<dbReference type="EMBL" id="GGEC01054657">
    <property type="protein sequence ID" value="MBX35141.1"/>
    <property type="molecule type" value="Transcribed_RNA"/>
</dbReference>
<reference evidence="1" key="1">
    <citation type="submission" date="2018-02" db="EMBL/GenBank/DDBJ databases">
        <title>Rhizophora mucronata_Transcriptome.</title>
        <authorList>
            <person name="Meera S.P."/>
            <person name="Sreeshan A."/>
            <person name="Augustine A."/>
        </authorList>
    </citation>
    <scope>NUCLEOTIDE SEQUENCE</scope>
    <source>
        <tissue evidence="1">Leaf</tissue>
    </source>
</reference>
<evidence type="ECO:0000313" key="1">
    <source>
        <dbReference type="EMBL" id="MBX35141.1"/>
    </source>
</evidence>
<accession>A0A2P2MY36</accession>
<sequence length="45" mass="5432">MRLIVSVHASLFLFMNLDYKNMKKKKLRSSSCSAKQYPCEFRRKF</sequence>
<proteinExistence type="predicted"/>
<name>A0A2P2MY36_RHIMU</name>
<protein>
    <submittedName>
        <fullName evidence="1">Uncharacterized protein</fullName>
    </submittedName>
</protein>